<dbReference type="RefSeq" id="WP_244595642.1">
    <property type="nucleotide sequence ID" value="NZ_FNUY01000007.1"/>
</dbReference>
<accession>A0A1H6BFB4</accession>
<reference evidence="5 6" key="1">
    <citation type="submission" date="2016-10" db="EMBL/GenBank/DDBJ databases">
        <authorList>
            <person name="de Groot N.N."/>
        </authorList>
    </citation>
    <scope>NUCLEOTIDE SEQUENCE [LARGE SCALE GENOMIC DNA]</scope>
    <source>
        <strain evidence="5 6">DSM 26656</strain>
    </source>
</reference>
<dbReference type="GO" id="GO:0032259">
    <property type="term" value="P:methylation"/>
    <property type="evidence" value="ECO:0007669"/>
    <property type="project" value="UniProtKB-KW"/>
</dbReference>
<keyword evidence="2" id="KW-0808">Transferase</keyword>
<proteinExistence type="inferred from homology"/>
<organism evidence="5 6">
    <name type="scientific">Bosea lathyri</name>
    <dbReference type="NCBI Taxonomy" id="1036778"/>
    <lineage>
        <taxon>Bacteria</taxon>
        <taxon>Pseudomonadati</taxon>
        <taxon>Pseudomonadota</taxon>
        <taxon>Alphaproteobacteria</taxon>
        <taxon>Hyphomicrobiales</taxon>
        <taxon>Boseaceae</taxon>
        <taxon>Bosea</taxon>
    </lineage>
</organism>
<evidence type="ECO:0000256" key="1">
    <source>
        <dbReference type="ARBA" id="ARBA00022603"/>
    </source>
</evidence>
<sequence>MAEPFHPLANLFPLIEGVAFDDLTADVRANGLREKIVLIMDGDDILILDGRNRYRAGCAAGVIAPGAFEHPGGGHLLPQFRWFLPEYDGTPLSFVLSRNLHRRHLSESQRAMVAARLANMAPGRPVSSADNAANLPGIVVPSPPPVSQAEAAQALKVSERSVRAAKAVVDHGAPELAERVSQGQVSVSAAADLARLPLAQQQEAIRSADPAALYRVIKEERDIRQAAKKELRAHKEVALGEKIEQGNAALSEMIARGKRYGVILADPEWRFEVYSRESGMDRAADNHYPTSPTEAICARPIADIAADDCVLLLWATVPMLQDALRVMAAWGFTYKSHVVWLKDEVGTGYWFRNQHELLLVGTRGNVPAPAMGTQLRSALAFPVGPHSQKPPFAHEIAEAYFPSLPKIEMNAREAREGWDLWGAEAPPVAPVTVGLDLATGPDISAEVIVSVGDDGARVVESIAIDAAAPAKGRKSKPKAAKRDSWQVERDERNARIDAIAAELPEDLATLTTAYGEAIDLHHDAVMREAVDEAGAQRERMDAILYRANGLTSFGVGCNDAPMSIRRANWAPCGTVPKWGQTGQFIVEHRDVRAIICFGDHEGIHAADFNRPFPSETGFHSIGATREPGMSVEDYGRAMIDGAIAYSPDGKKGKPRPFLLPETAYSLAVDERGYLLSRRRGVWIDAATPPDGIDMEGLESIRQRWSDEDRARWMDGKKGKRSLPESRHPNHKIIAVSGAMLTAVADYPTAGAYVVTDSEWRGEERFDGWRFVADAALLDGEAAE</sequence>
<dbReference type="AlphaFoldDB" id="A0A1H6BFB4"/>
<dbReference type="PROSITE" id="PS51143">
    <property type="entry name" value="MT_A70"/>
    <property type="match status" value="1"/>
</dbReference>
<dbReference type="Proteomes" id="UP000236743">
    <property type="component" value="Unassembled WGS sequence"/>
</dbReference>
<evidence type="ECO:0000313" key="6">
    <source>
        <dbReference type="Proteomes" id="UP000236743"/>
    </source>
</evidence>
<dbReference type="SUPFAM" id="SSF53335">
    <property type="entry name" value="S-adenosyl-L-methionine-dependent methyltransferases"/>
    <property type="match status" value="1"/>
</dbReference>
<evidence type="ECO:0000256" key="2">
    <source>
        <dbReference type="ARBA" id="ARBA00022679"/>
    </source>
</evidence>
<dbReference type="InterPro" id="IPR029063">
    <property type="entry name" value="SAM-dependent_MTases_sf"/>
</dbReference>
<dbReference type="GO" id="GO:0008168">
    <property type="term" value="F:methyltransferase activity"/>
    <property type="evidence" value="ECO:0007669"/>
    <property type="project" value="UniProtKB-KW"/>
</dbReference>
<name>A0A1H6BFB4_9HYPH</name>
<dbReference type="InterPro" id="IPR007757">
    <property type="entry name" value="MT-A70-like"/>
</dbReference>
<dbReference type="Pfam" id="PF05063">
    <property type="entry name" value="MT-A70"/>
    <property type="match status" value="1"/>
</dbReference>
<evidence type="ECO:0000256" key="3">
    <source>
        <dbReference type="ARBA" id="ARBA00022691"/>
    </source>
</evidence>
<evidence type="ECO:0000313" key="5">
    <source>
        <dbReference type="EMBL" id="SEG58987.1"/>
    </source>
</evidence>
<protein>
    <submittedName>
        <fullName evidence="5">N6-adenosine-specific RNA methylase IME4</fullName>
    </submittedName>
</protein>
<evidence type="ECO:0000256" key="4">
    <source>
        <dbReference type="PROSITE-ProRule" id="PRU00489"/>
    </source>
</evidence>
<dbReference type="EMBL" id="FNUY01000007">
    <property type="protein sequence ID" value="SEG58987.1"/>
    <property type="molecule type" value="Genomic_DNA"/>
</dbReference>
<comment type="similarity">
    <text evidence="4">Belongs to the MT-A70-like family.</text>
</comment>
<dbReference type="PANTHER" id="PTHR12829:SF7">
    <property type="entry name" value="N6-ADENOSINE-METHYLTRANSFERASE CATALYTIC SUBUNIT"/>
    <property type="match status" value="1"/>
</dbReference>
<dbReference type="PANTHER" id="PTHR12829">
    <property type="entry name" value="N6-ADENOSINE-METHYLTRANSFERASE"/>
    <property type="match status" value="1"/>
</dbReference>
<keyword evidence="1 5" id="KW-0489">Methyltransferase</keyword>
<keyword evidence="6" id="KW-1185">Reference proteome</keyword>
<gene>
    <name evidence="5" type="ORF">SAMN04488115_107168</name>
</gene>
<dbReference type="Gene3D" id="1.10.10.2830">
    <property type="match status" value="1"/>
</dbReference>
<keyword evidence="3" id="KW-0949">S-adenosyl-L-methionine</keyword>